<sequence length="219" mass="24336">MKLIVTLFLIVALADLFHCTPTVLKGNDVANLNNDNPTEAKPVLNSNTETNENVEPKVEDNDATTIEPVITNTEVKGPVDAKEPSSNTENASSPKAPNPEPQQPNSVHSLPRFNPRQYPGFYPVQNPVPYPGLNSVQQAVLIPSQQPPQYQLPQAEQNLGQPPQLFPLYLQQQQPMIFGGQSPLQMPDPYALYPVPYPTLYQQQYSPNYDYPTFSVLVI</sequence>
<evidence type="ECO:0000256" key="2">
    <source>
        <dbReference type="SAM" id="SignalP"/>
    </source>
</evidence>
<accession>A0A835GUR5</accession>
<feature type="chain" id="PRO_5032809339" evidence="2">
    <location>
        <begin position="20"/>
        <end position="219"/>
    </location>
</feature>
<keyword evidence="4" id="KW-1185">Reference proteome</keyword>
<feature type="compositionally biased region" description="Polar residues" evidence="1">
    <location>
        <begin position="44"/>
        <end position="53"/>
    </location>
</feature>
<evidence type="ECO:0000256" key="1">
    <source>
        <dbReference type="SAM" id="MobiDB-lite"/>
    </source>
</evidence>
<keyword evidence="2" id="KW-0732">Signal</keyword>
<proteinExistence type="predicted"/>
<dbReference type="Proteomes" id="UP000648187">
    <property type="component" value="Unassembled WGS sequence"/>
</dbReference>
<feature type="region of interest" description="Disordered" evidence="1">
    <location>
        <begin position="27"/>
        <end position="122"/>
    </location>
</feature>
<dbReference type="AlphaFoldDB" id="A0A835GUR5"/>
<feature type="signal peptide" evidence="2">
    <location>
        <begin position="1"/>
        <end position="19"/>
    </location>
</feature>
<dbReference type="EMBL" id="JACKWZ010000001">
    <property type="protein sequence ID" value="KAF9424742.1"/>
    <property type="molecule type" value="Genomic_DNA"/>
</dbReference>
<gene>
    <name evidence="3" type="ORF">HW555_000043</name>
</gene>
<comment type="caution">
    <text evidence="3">The sequence shown here is derived from an EMBL/GenBank/DDBJ whole genome shotgun (WGS) entry which is preliminary data.</text>
</comment>
<reference evidence="3" key="1">
    <citation type="submission" date="2020-08" db="EMBL/GenBank/DDBJ databases">
        <title>Spodoptera exigua strain:BAW_Kor-Di-RS1 Genome sequencing and assembly.</title>
        <authorList>
            <person name="Kim J."/>
            <person name="Nam H.Y."/>
            <person name="Kwon M."/>
            <person name="Choi J.H."/>
            <person name="Cho S.R."/>
            <person name="Kim G.-H."/>
        </authorList>
    </citation>
    <scope>NUCLEOTIDE SEQUENCE</scope>
    <source>
        <strain evidence="3">BAW_Kor-Di-RS1</strain>
        <tissue evidence="3">Whole-body</tissue>
    </source>
</reference>
<organism evidence="3 4">
    <name type="scientific">Spodoptera exigua</name>
    <name type="common">Beet armyworm</name>
    <name type="synonym">Noctua fulgens</name>
    <dbReference type="NCBI Taxonomy" id="7107"/>
    <lineage>
        <taxon>Eukaryota</taxon>
        <taxon>Metazoa</taxon>
        <taxon>Ecdysozoa</taxon>
        <taxon>Arthropoda</taxon>
        <taxon>Hexapoda</taxon>
        <taxon>Insecta</taxon>
        <taxon>Pterygota</taxon>
        <taxon>Neoptera</taxon>
        <taxon>Endopterygota</taxon>
        <taxon>Lepidoptera</taxon>
        <taxon>Glossata</taxon>
        <taxon>Ditrysia</taxon>
        <taxon>Noctuoidea</taxon>
        <taxon>Noctuidae</taxon>
        <taxon>Amphipyrinae</taxon>
        <taxon>Spodoptera</taxon>
    </lineage>
</organism>
<evidence type="ECO:0000313" key="4">
    <source>
        <dbReference type="Proteomes" id="UP000648187"/>
    </source>
</evidence>
<evidence type="ECO:0000313" key="3">
    <source>
        <dbReference type="EMBL" id="KAF9424742.1"/>
    </source>
</evidence>
<name>A0A835GUR5_SPOEX</name>
<feature type="compositionally biased region" description="Polar residues" evidence="1">
    <location>
        <begin position="84"/>
        <end position="95"/>
    </location>
</feature>
<protein>
    <submittedName>
        <fullName evidence="3">Uncharacterized protein</fullName>
    </submittedName>
</protein>